<evidence type="ECO:0000256" key="3">
    <source>
        <dbReference type="ARBA" id="ARBA00022679"/>
    </source>
</evidence>
<keyword evidence="4 9" id="KW-0812">Transmembrane</keyword>
<reference evidence="10" key="1">
    <citation type="submission" date="2021-04" db="EMBL/GenBank/DDBJ databases">
        <authorList>
            <person name="Chebbi M.A.C M."/>
        </authorList>
    </citation>
    <scope>NUCLEOTIDE SEQUENCE</scope>
</reference>
<keyword evidence="11" id="KW-1185">Reference proteome</keyword>
<evidence type="ECO:0000313" key="11">
    <source>
        <dbReference type="Proteomes" id="UP000786811"/>
    </source>
</evidence>
<dbReference type="GO" id="GO:0008146">
    <property type="term" value="F:sulfotransferase activity"/>
    <property type="evidence" value="ECO:0007669"/>
    <property type="project" value="InterPro"/>
</dbReference>
<dbReference type="PANTHER" id="PTHR12137:SF54">
    <property type="entry name" value="CARBOHYDRATE SULFOTRANSFERASE"/>
    <property type="match status" value="1"/>
</dbReference>
<comment type="subcellular location">
    <subcellularLocation>
        <location evidence="1 9">Golgi apparatus membrane</location>
        <topology evidence="1 9">Single-pass type II membrane protein</topology>
    </subcellularLocation>
</comment>
<sequence length="351" mass="42142">MSFKKYFLKYSTCIFIYILFCITLIVLKISYTSSRVSKVRINHYKTIPLVINNRELEKKEFEELTLNTTLDPQIIDTAVQRVYSVCEKYNKSTALERMHYFYSSRHNSLFCWIRKVASTSFTKLFADLRGVQILGNYYKQIEVLVPESLEEFLNLIDDTDVFKFIAVRHPFDRLVSAYRSRIEDNTRHTSQAWMYVPRIFYITRPNLFHFNKTTGTPLEQIFYNDRRLKLIPTFREFVTWLLEQPDEQDDPHWSKYQSHCSICQMSFDYILKLDNYTTSDLDYILTKLGDKRRWKLPRLGKSHDGITTYPKTCSYLSSLSIEMFNKLFERYKIDFEMFDYDYSIYKSCITK</sequence>
<keyword evidence="9" id="KW-0119">Carbohydrate metabolism</keyword>
<feature type="transmembrane region" description="Helical" evidence="9">
    <location>
        <begin position="12"/>
        <end position="31"/>
    </location>
</feature>
<keyword evidence="6 9" id="KW-0333">Golgi apparatus</keyword>
<organism evidence="10 11">
    <name type="scientific">Cotesia congregata</name>
    <name type="common">Parasitoid wasp</name>
    <name type="synonym">Apanteles congregatus</name>
    <dbReference type="NCBI Taxonomy" id="51543"/>
    <lineage>
        <taxon>Eukaryota</taxon>
        <taxon>Metazoa</taxon>
        <taxon>Ecdysozoa</taxon>
        <taxon>Arthropoda</taxon>
        <taxon>Hexapoda</taxon>
        <taxon>Insecta</taxon>
        <taxon>Pterygota</taxon>
        <taxon>Neoptera</taxon>
        <taxon>Endopterygota</taxon>
        <taxon>Hymenoptera</taxon>
        <taxon>Apocrita</taxon>
        <taxon>Ichneumonoidea</taxon>
        <taxon>Braconidae</taxon>
        <taxon>Microgastrinae</taxon>
        <taxon>Cotesia</taxon>
    </lineage>
</organism>
<evidence type="ECO:0000256" key="2">
    <source>
        <dbReference type="ARBA" id="ARBA00006339"/>
    </source>
</evidence>
<dbReference type="PANTHER" id="PTHR12137">
    <property type="entry name" value="CARBOHYDRATE SULFOTRANSFERASE"/>
    <property type="match status" value="1"/>
</dbReference>
<protein>
    <recommendedName>
        <fullName evidence="9">Carbohydrate sulfotransferase</fullName>
        <ecNumber evidence="9">2.8.2.-</ecNumber>
    </recommendedName>
</protein>
<keyword evidence="7 9" id="KW-0472">Membrane</keyword>
<keyword evidence="3 9" id="KW-0808">Transferase</keyword>
<evidence type="ECO:0000256" key="9">
    <source>
        <dbReference type="RuleBase" id="RU364020"/>
    </source>
</evidence>
<evidence type="ECO:0000256" key="5">
    <source>
        <dbReference type="ARBA" id="ARBA00022989"/>
    </source>
</evidence>
<dbReference type="AlphaFoldDB" id="A0A8J2MN37"/>
<accession>A0A8J2MN37</accession>
<evidence type="ECO:0000256" key="7">
    <source>
        <dbReference type="ARBA" id="ARBA00023136"/>
    </source>
</evidence>
<dbReference type="Proteomes" id="UP000786811">
    <property type="component" value="Unassembled WGS sequence"/>
</dbReference>
<dbReference type="InterPro" id="IPR005331">
    <property type="entry name" value="Sulfotransferase"/>
</dbReference>
<evidence type="ECO:0000256" key="8">
    <source>
        <dbReference type="ARBA" id="ARBA00023180"/>
    </source>
</evidence>
<comment type="caution">
    <text evidence="10">The sequence shown here is derived from an EMBL/GenBank/DDBJ whole genome shotgun (WGS) entry which is preliminary data.</text>
</comment>
<dbReference type="GO" id="GO:0000139">
    <property type="term" value="C:Golgi membrane"/>
    <property type="evidence" value="ECO:0007669"/>
    <property type="project" value="UniProtKB-SubCell"/>
</dbReference>
<evidence type="ECO:0000256" key="6">
    <source>
        <dbReference type="ARBA" id="ARBA00023034"/>
    </source>
</evidence>
<comment type="similarity">
    <text evidence="2 9">Belongs to the sulfotransferase 2 family.</text>
</comment>
<dbReference type="GO" id="GO:0016051">
    <property type="term" value="P:carbohydrate biosynthetic process"/>
    <property type="evidence" value="ECO:0007669"/>
    <property type="project" value="InterPro"/>
</dbReference>
<dbReference type="EMBL" id="CAJNRD030001121">
    <property type="protein sequence ID" value="CAG5096231.1"/>
    <property type="molecule type" value="Genomic_DNA"/>
</dbReference>
<keyword evidence="9" id="KW-0735">Signal-anchor</keyword>
<dbReference type="Pfam" id="PF03567">
    <property type="entry name" value="Sulfotransfer_2"/>
    <property type="match status" value="1"/>
</dbReference>
<keyword evidence="5 9" id="KW-1133">Transmembrane helix</keyword>
<dbReference type="EC" id="2.8.2.-" evidence="9"/>
<evidence type="ECO:0000256" key="1">
    <source>
        <dbReference type="ARBA" id="ARBA00004323"/>
    </source>
</evidence>
<dbReference type="OrthoDB" id="2019940at2759"/>
<name>A0A8J2MN37_COTCN</name>
<keyword evidence="8 9" id="KW-0325">Glycoprotein</keyword>
<proteinExistence type="inferred from homology"/>
<evidence type="ECO:0000313" key="10">
    <source>
        <dbReference type="EMBL" id="CAG5096231.1"/>
    </source>
</evidence>
<evidence type="ECO:0000256" key="4">
    <source>
        <dbReference type="ARBA" id="ARBA00022692"/>
    </source>
</evidence>
<gene>
    <name evidence="10" type="ORF">HICCMSTLAB_LOCUS8106</name>
</gene>
<dbReference type="InterPro" id="IPR018011">
    <property type="entry name" value="Carb_sulfotrans_8-10"/>
</dbReference>